<dbReference type="AlphaFoldDB" id="A0A6M3LNY6"/>
<name>A0A6M3LNY6_9ZZZZ</name>
<protein>
    <submittedName>
        <fullName evidence="1">Uncharacterized protein</fullName>
    </submittedName>
</protein>
<gene>
    <name evidence="1" type="ORF">MM415B06840_0001</name>
</gene>
<evidence type="ECO:0000313" key="1">
    <source>
        <dbReference type="EMBL" id="QJA97006.1"/>
    </source>
</evidence>
<accession>A0A6M3LNY6</accession>
<proteinExistence type="predicted"/>
<sequence length="82" mass="9354">MKIIRKCRDCGFFRVTNPTNYIFKGAAMCSYRSKKLIDDTFPDWCPLEDAPNTPLHSDSEGQCLECGEVGKHLFGCKMPKFD</sequence>
<dbReference type="EMBL" id="MT143454">
    <property type="protein sequence ID" value="QJA97006.1"/>
    <property type="molecule type" value="Genomic_DNA"/>
</dbReference>
<organism evidence="1">
    <name type="scientific">viral metagenome</name>
    <dbReference type="NCBI Taxonomy" id="1070528"/>
    <lineage>
        <taxon>unclassified sequences</taxon>
        <taxon>metagenomes</taxon>
        <taxon>organismal metagenomes</taxon>
    </lineage>
</organism>
<reference evidence="1" key="1">
    <citation type="submission" date="2020-03" db="EMBL/GenBank/DDBJ databases">
        <title>The deep terrestrial virosphere.</title>
        <authorList>
            <person name="Holmfeldt K."/>
            <person name="Nilsson E."/>
            <person name="Simone D."/>
            <person name="Lopez-Fernandez M."/>
            <person name="Wu X."/>
            <person name="de Brujin I."/>
            <person name="Lundin D."/>
            <person name="Andersson A."/>
            <person name="Bertilsson S."/>
            <person name="Dopson M."/>
        </authorList>
    </citation>
    <scope>NUCLEOTIDE SEQUENCE</scope>
    <source>
        <strain evidence="1">MM415B06840</strain>
    </source>
</reference>